<protein>
    <submittedName>
        <fullName evidence="1">Uncharacterized protein</fullName>
    </submittedName>
</protein>
<evidence type="ECO:0000313" key="1">
    <source>
        <dbReference type="EMBL" id="GBC04729.1"/>
    </source>
</evidence>
<sequence>MQEAVETRLPENNVEVGYDEPRLFYRDNARYLLEHGELEGGPKRRDTDMNWSPEIYNIGGVRVQKNQPVLYKLLDGPERRFVREELLLVNDGVELLLRAFFITFLNWNIESEFLTLRNDYIQSRTNALNLNML</sequence>
<reference evidence="1 2" key="1">
    <citation type="submission" date="2017-11" db="EMBL/GenBank/DDBJ databases">
        <title>The genome of Rhizophagus clarus HR1 reveals common genetic basis of auxotrophy among arbuscular mycorrhizal fungi.</title>
        <authorList>
            <person name="Kobayashi Y."/>
        </authorList>
    </citation>
    <scope>NUCLEOTIDE SEQUENCE [LARGE SCALE GENOMIC DNA]</scope>
    <source>
        <strain evidence="1 2">HR1</strain>
    </source>
</reference>
<accession>A0A2Z6SH19</accession>
<keyword evidence="2" id="KW-1185">Reference proteome</keyword>
<gene>
    <name evidence="1" type="ORF">RclHR1_05830007</name>
</gene>
<dbReference type="AlphaFoldDB" id="A0A2Z6SH19"/>
<dbReference type="EMBL" id="BEXD01003963">
    <property type="protein sequence ID" value="GBC04729.1"/>
    <property type="molecule type" value="Genomic_DNA"/>
</dbReference>
<proteinExistence type="predicted"/>
<name>A0A2Z6SH19_9GLOM</name>
<dbReference type="Proteomes" id="UP000247702">
    <property type="component" value="Unassembled WGS sequence"/>
</dbReference>
<comment type="caution">
    <text evidence="1">The sequence shown here is derived from an EMBL/GenBank/DDBJ whole genome shotgun (WGS) entry which is preliminary data.</text>
</comment>
<organism evidence="1 2">
    <name type="scientific">Rhizophagus clarus</name>
    <dbReference type="NCBI Taxonomy" id="94130"/>
    <lineage>
        <taxon>Eukaryota</taxon>
        <taxon>Fungi</taxon>
        <taxon>Fungi incertae sedis</taxon>
        <taxon>Mucoromycota</taxon>
        <taxon>Glomeromycotina</taxon>
        <taxon>Glomeromycetes</taxon>
        <taxon>Glomerales</taxon>
        <taxon>Glomeraceae</taxon>
        <taxon>Rhizophagus</taxon>
    </lineage>
</organism>
<evidence type="ECO:0000313" key="2">
    <source>
        <dbReference type="Proteomes" id="UP000247702"/>
    </source>
</evidence>